<feature type="signal peptide" evidence="1">
    <location>
        <begin position="1"/>
        <end position="21"/>
    </location>
</feature>
<evidence type="ECO:0000313" key="3">
    <source>
        <dbReference type="EMBL" id="GKU70349.1"/>
    </source>
</evidence>
<evidence type="ECO:0008006" key="6">
    <source>
        <dbReference type="Google" id="ProtNLM"/>
    </source>
</evidence>
<keyword evidence="4" id="KW-1185">Reference proteome</keyword>
<name>A0AA37UU65_9MYCO</name>
<organism evidence="3 5">
    <name type="scientific">Mycobacterium montefiorense</name>
    <dbReference type="NCBI Taxonomy" id="154654"/>
    <lineage>
        <taxon>Bacteria</taxon>
        <taxon>Bacillati</taxon>
        <taxon>Actinomycetota</taxon>
        <taxon>Actinomycetes</taxon>
        <taxon>Mycobacteriales</taxon>
        <taxon>Mycobacteriaceae</taxon>
        <taxon>Mycobacterium</taxon>
        <taxon>Mycobacterium simiae complex</taxon>
    </lineage>
</organism>
<dbReference type="Proteomes" id="UP001139505">
    <property type="component" value="Unassembled WGS sequence"/>
</dbReference>
<evidence type="ECO:0000313" key="4">
    <source>
        <dbReference type="Proteomes" id="UP000245060"/>
    </source>
</evidence>
<reference evidence="3" key="3">
    <citation type="journal article" date="2022" name="Microbiol. Resour. Announc.">
        <title>Draft Genome Sequences of Eight Mycobacterium montefiorense Strains Isolated from Salamanders in Captivity.</title>
        <authorList>
            <person name="Komine T."/>
            <person name="Ihara H."/>
            <person name="Fukano H."/>
            <person name="Hoshino Y."/>
            <person name="Kurata O."/>
            <person name="Wada S."/>
        </authorList>
    </citation>
    <scope>NUCLEOTIDE SEQUENCE</scope>
    <source>
        <strain evidence="3">NJB18185</strain>
    </source>
</reference>
<dbReference type="EMBL" id="BQYH01000002">
    <property type="protein sequence ID" value="GKU70349.1"/>
    <property type="molecule type" value="Genomic_DNA"/>
</dbReference>
<dbReference type="Proteomes" id="UP000245060">
    <property type="component" value="Unassembled WGS sequence"/>
</dbReference>
<proteinExistence type="predicted"/>
<reference evidence="2" key="1">
    <citation type="journal article" date="2018" name="Genome Announc.">
        <title>Draft Genome Sequence of Mycobacterium montefiorense Isolated from Japanese Black Salamander (Hynobius nigrescens).</title>
        <authorList>
            <person name="Fukano H."/>
            <person name="Yoshida M."/>
            <person name="Shimizu A."/>
            <person name="Iwao H."/>
            <person name="Katayama Y."/>
            <person name="Omatsu T."/>
            <person name="Mizutani T."/>
            <person name="Kurata O."/>
            <person name="Wada S."/>
            <person name="Hoshino Y."/>
        </authorList>
    </citation>
    <scope>NUCLEOTIDE SEQUENCE</scope>
    <source>
        <strain evidence="2">BS</strain>
    </source>
</reference>
<evidence type="ECO:0000313" key="2">
    <source>
        <dbReference type="EMBL" id="GBG37339.1"/>
    </source>
</evidence>
<dbReference type="EMBL" id="BFCH01000011">
    <property type="protein sequence ID" value="GBG37339.1"/>
    <property type="molecule type" value="Genomic_DNA"/>
</dbReference>
<reference evidence="3" key="4">
    <citation type="submission" date="2022-04" db="EMBL/GenBank/DDBJ databases">
        <authorList>
            <person name="Komine T."/>
            <person name="Fukano H."/>
            <person name="Wada S."/>
        </authorList>
    </citation>
    <scope>NUCLEOTIDE SEQUENCE</scope>
    <source>
        <strain evidence="3">NJB18185</strain>
    </source>
</reference>
<accession>A0AA37UU65</accession>
<keyword evidence="1" id="KW-0732">Signal</keyword>
<sequence>MRSTRWRRVRRCWRHSNLLVAATFGLSAQIDDLLSGERSDSSVRNVVTHIEDRLKESETLRQQAQNNSLAQFSASFDLQNEFATALIDAMASAEGLSTQIFNNPELSQ</sequence>
<feature type="chain" id="PRO_5041458923" description="PE domain-containing protein" evidence="1">
    <location>
        <begin position="22"/>
        <end position="108"/>
    </location>
</feature>
<dbReference type="AlphaFoldDB" id="A0AA37UU65"/>
<protein>
    <recommendedName>
        <fullName evidence="6">PE domain-containing protein</fullName>
    </recommendedName>
</protein>
<reference evidence="4" key="2">
    <citation type="submission" date="2018-04" db="EMBL/GenBank/DDBJ databases">
        <title>Draft genome sequence of Mycobacterium montefiorense isolated from Japanese black salamander.</title>
        <authorList>
            <person name="Fukano H."/>
            <person name="Yoshida M."/>
            <person name="Shimizu A."/>
            <person name="Iwao H."/>
            <person name="Kurata O."/>
            <person name="Katayama Y."/>
            <person name="Omatsu T."/>
            <person name="Mizutani T."/>
            <person name="Wada S."/>
            <person name="Hoshino Y."/>
        </authorList>
    </citation>
    <scope>NUCLEOTIDE SEQUENCE [LARGE SCALE GENOMIC DNA]</scope>
    <source>
        <strain evidence="4">BS</strain>
    </source>
</reference>
<evidence type="ECO:0000313" key="5">
    <source>
        <dbReference type="Proteomes" id="UP001139505"/>
    </source>
</evidence>
<comment type="caution">
    <text evidence="3">The sequence shown here is derived from an EMBL/GenBank/DDBJ whole genome shotgun (WGS) entry which is preliminary data.</text>
</comment>
<gene>
    <name evidence="2" type="ORF">MmonteBS_17110</name>
    <name evidence="3" type="ORF">NJB18185_01270</name>
</gene>
<evidence type="ECO:0000256" key="1">
    <source>
        <dbReference type="SAM" id="SignalP"/>
    </source>
</evidence>